<evidence type="ECO:0000313" key="9">
    <source>
        <dbReference type="Proteomes" id="UP001497392"/>
    </source>
</evidence>
<evidence type="ECO:0000256" key="6">
    <source>
        <dbReference type="SAM" id="MobiDB-lite"/>
    </source>
</evidence>
<evidence type="ECO:0000256" key="1">
    <source>
        <dbReference type="ARBA" id="ARBA00004141"/>
    </source>
</evidence>
<proteinExistence type="inferred from homology"/>
<keyword evidence="4 7" id="KW-1133">Transmembrane helix</keyword>
<evidence type="ECO:0000256" key="2">
    <source>
        <dbReference type="ARBA" id="ARBA00006824"/>
    </source>
</evidence>
<dbReference type="PANTHER" id="PTHR11266:SF17">
    <property type="entry name" value="PROTEIN MPV17"/>
    <property type="match status" value="1"/>
</dbReference>
<gene>
    <name evidence="8" type="primary">g12667</name>
    <name evidence="8" type="ORF">VP750_LOCUS11262</name>
</gene>
<evidence type="ECO:0000256" key="7">
    <source>
        <dbReference type="SAM" id="Phobius"/>
    </source>
</evidence>
<comment type="subcellular location">
    <subcellularLocation>
        <location evidence="1">Membrane</location>
        <topology evidence="1">Multi-pass membrane protein</topology>
    </subcellularLocation>
</comment>
<keyword evidence="5 7" id="KW-0472">Membrane</keyword>
<dbReference type="Pfam" id="PF04117">
    <property type="entry name" value="Mpv17_PMP22"/>
    <property type="match status" value="1"/>
</dbReference>
<dbReference type="InterPro" id="IPR007248">
    <property type="entry name" value="Mpv17_PMP22"/>
</dbReference>
<dbReference type="PANTHER" id="PTHR11266">
    <property type="entry name" value="PEROXISOMAL MEMBRANE PROTEIN 2, PXMP2 MPV17"/>
    <property type="match status" value="1"/>
</dbReference>
<feature type="transmembrane region" description="Helical" evidence="7">
    <location>
        <begin position="298"/>
        <end position="317"/>
    </location>
</feature>
<organism evidence="8 9">
    <name type="scientific">Coccomyxa viridis</name>
    <dbReference type="NCBI Taxonomy" id="1274662"/>
    <lineage>
        <taxon>Eukaryota</taxon>
        <taxon>Viridiplantae</taxon>
        <taxon>Chlorophyta</taxon>
        <taxon>core chlorophytes</taxon>
        <taxon>Trebouxiophyceae</taxon>
        <taxon>Trebouxiophyceae incertae sedis</taxon>
        <taxon>Coccomyxaceae</taxon>
        <taxon>Coccomyxa</taxon>
    </lineage>
</organism>
<evidence type="ECO:0000256" key="3">
    <source>
        <dbReference type="ARBA" id="ARBA00022692"/>
    </source>
</evidence>
<sequence length="351" mass="39323">MELLRYRTPVGLSSRLQQQQYTEPKRCFSVSPRYNRHRRSCRSTKTETITRAPPDDEQKQIQHGSSDSNGDSHQWDAQENLVNLITALPIPSPQEVLDSASSPVPQPLEDVPEKVAETVRQAPGLLRRFWRAYVTQLDKRPIAVKSATSFFGFMIGDLLAQTITGHGAYDVFRTLRLLASAGLRPMQVACGASLDRLIGHVWYTLLDGNMFPKESNRAMLLGHVAFGVTLDGPIGHVWYTLLDGKVFPNEPTSNRAVVCKMLLDQLLWAPFFSCVFFVFTNVLAGHPEAVLPSIQAKLLPMMIANFAVWPIAHLINFKFIPSQQRILYINCCQILWSAYLSNLSAGGRKTA</sequence>
<evidence type="ECO:0000256" key="5">
    <source>
        <dbReference type="ARBA" id="ARBA00023136"/>
    </source>
</evidence>
<feature type="compositionally biased region" description="Polar residues" evidence="6">
    <location>
        <begin position="61"/>
        <end position="74"/>
    </location>
</feature>
<accession>A0ABP1GAW2</accession>
<name>A0ABP1GAW2_9CHLO</name>
<feature type="region of interest" description="Disordered" evidence="6">
    <location>
        <begin position="32"/>
        <end position="74"/>
    </location>
</feature>
<keyword evidence="3 7" id="KW-0812">Transmembrane</keyword>
<comment type="similarity">
    <text evidence="2">Belongs to the peroxisomal membrane protein PXMP2/4 family.</text>
</comment>
<dbReference type="EMBL" id="CAXHTA020000020">
    <property type="protein sequence ID" value="CAL5229356.1"/>
    <property type="molecule type" value="Genomic_DNA"/>
</dbReference>
<protein>
    <submittedName>
        <fullName evidence="8">G12667 protein</fullName>
    </submittedName>
</protein>
<evidence type="ECO:0000313" key="8">
    <source>
        <dbReference type="EMBL" id="CAL5229356.1"/>
    </source>
</evidence>
<evidence type="ECO:0000256" key="4">
    <source>
        <dbReference type="ARBA" id="ARBA00022989"/>
    </source>
</evidence>
<keyword evidence="9" id="KW-1185">Reference proteome</keyword>
<comment type="caution">
    <text evidence="8">The sequence shown here is derived from an EMBL/GenBank/DDBJ whole genome shotgun (WGS) entry which is preliminary data.</text>
</comment>
<dbReference type="Proteomes" id="UP001497392">
    <property type="component" value="Unassembled WGS sequence"/>
</dbReference>
<feature type="transmembrane region" description="Helical" evidence="7">
    <location>
        <begin position="266"/>
        <end position="286"/>
    </location>
</feature>
<reference evidence="8 9" key="1">
    <citation type="submission" date="2024-06" db="EMBL/GenBank/DDBJ databases">
        <authorList>
            <person name="Kraege A."/>
            <person name="Thomma B."/>
        </authorList>
    </citation>
    <scope>NUCLEOTIDE SEQUENCE [LARGE SCALE GENOMIC DNA]</scope>
</reference>